<evidence type="ECO:0000313" key="1">
    <source>
        <dbReference type="EMBL" id="MBZ1351055.1"/>
    </source>
</evidence>
<gene>
    <name evidence="1" type="ORF">KZZ10_10395</name>
</gene>
<evidence type="ECO:0000313" key="2">
    <source>
        <dbReference type="Proteomes" id="UP000739565"/>
    </source>
</evidence>
<keyword evidence="2" id="KW-1185">Reference proteome</keyword>
<organism evidence="1 2">
    <name type="scientific">Zwartia hollandica</name>
    <dbReference type="NCBI Taxonomy" id="324606"/>
    <lineage>
        <taxon>Bacteria</taxon>
        <taxon>Pseudomonadati</taxon>
        <taxon>Pseudomonadota</taxon>
        <taxon>Betaproteobacteria</taxon>
        <taxon>Burkholderiales</taxon>
        <taxon>Alcaligenaceae</taxon>
        <taxon>Zwartia</taxon>
    </lineage>
</organism>
<proteinExistence type="predicted"/>
<accession>A0A953N9K7</accession>
<dbReference type="InterPro" id="IPR016181">
    <property type="entry name" value="Acyl_CoA_acyltransferase"/>
</dbReference>
<reference evidence="1" key="1">
    <citation type="submission" date="2021-07" db="EMBL/GenBank/DDBJ databases">
        <title>New genus and species of the family Alcaligenaceae.</title>
        <authorList>
            <person name="Hahn M.W."/>
        </authorList>
    </citation>
    <scope>NUCLEOTIDE SEQUENCE</scope>
    <source>
        <strain evidence="1">LF4-65</strain>
    </source>
</reference>
<dbReference type="EMBL" id="JAHXRI010000007">
    <property type="protein sequence ID" value="MBZ1351055.1"/>
    <property type="molecule type" value="Genomic_DNA"/>
</dbReference>
<protein>
    <submittedName>
        <fullName evidence="1">Uncharacterized protein</fullName>
    </submittedName>
</protein>
<name>A0A953N9K7_9BURK</name>
<dbReference type="Proteomes" id="UP000739565">
    <property type="component" value="Unassembled WGS sequence"/>
</dbReference>
<dbReference type="AlphaFoldDB" id="A0A953N9K7"/>
<dbReference type="SUPFAM" id="SSF55729">
    <property type="entry name" value="Acyl-CoA N-acyltransferases (Nat)"/>
    <property type="match status" value="1"/>
</dbReference>
<comment type="caution">
    <text evidence="1">The sequence shown here is derived from an EMBL/GenBank/DDBJ whole genome shotgun (WGS) entry which is preliminary data.</text>
</comment>
<sequence length="398" mass="45693">MDRFKTFLYANFTRYWEPWHYAPRWRRREGSDVAQESERLPSVSIRLGQTGACGCAACVPLIRRYDLAYGKLRSTHRTRPEAAKLKFRSSATLHAIPLIHYARYADYQTEMRRKSGSFLRNAALSKRAGYRVQDVQLANYSPDILAIHRSAKLRSFGVYLDAFLMRLEHLGGPPQHYARIDAPECTQHWEKIIGVFLPKAGYRQGALQTEQQLVGYARLYRIGNTVTCRDFIGHAEHVPHGVMKQLHLHIIEWLLERSDPLVQGIEQITYGAVERGGDGLYFWKKKALFKPYLASVEPQRLPLDFKAEEYLRLNPDVKGSRADLEAHYVWHGRAEKRLYKVDVPSDFDPVQYLALNPDVQCGVPEADVHYTLHGREENRPYRAASDGAHPVVGPMSYG</sequence>
<dbReference type="RefSeq" id="WP_259661456.1">
    <property type="nucleotide sequence ID" value="NZ_JAHXRI010000007.1"/>
</dbReference>